<gene>
    <name evidence="2" type="ORF">AMORRO_LOCUS11</name>
</gene>
<sequence>MSSCPKKNAQKEWPRIENGFGVNVNVLGESMIKFRTARVRELVTCVSSERHLYLSIDIILVTMQIKVVVVEMLRSDAIGALKVGAYDEELQNCFLFQMCLLRCACKTLFLTFAPKERLKSTFTSKEMNEVQSRVLQSPSAGLQDTPPIRSDLKTCSPPTIRGLFEFRLVRLPIKPTRSESCVGKGYAPNDHSKEYRNNK</sequence>
<organism evidence="2 3">
    <name type="scientific">Acaulospora morrowiae</name>
    <dbReference type="NCBI Taxonomy" id="94023"/>
    <lineage>
        <taxon>Eukaryota</taxon>
        <taxon>Fungi</taxon>
        <taxon>Fungi incertae sedis</taxon>
        <taxon>Mucoromycota</taxon>
        <taxon>Glomeromycotina</taxon>
        <taxon>Glomeromycetes</taxon>
        <taxon>Diversisporales</taxon>
        <taxon>Acaulosporaceae</taxon>
        <taxon>Acaulospora</taxon>
    </lineage>
</organism>
<evidence type="ECO:0000313" key="2">
    <source>
        <dbReference type="EMBL" id="CAG8437398.1"/>
    </source>
</evidence>
<protein>
    <submittedName>
        <fullName evidence="2">7593_t:CDS:1</fullName>
    </submittedName>
</protein>
<dbReference type="EMBL" id="CAJVPV010000004">
    <property type="protein sequence ID" value="CAG8437398.1"/>
    <property type="molecule type" value="Genomic_DNA"/>
</dbReference>
<feature type="region of interest" description="Disordered" evidence="1">
    <location>
        <begin position="178"/>
        <end position="199"/>
    </location>
</feature>
<keyword evidence="3" id="KW-1185">Reference proteome</keyword>
<feature type="compositionally biased region" description="Basic and acidic residues" evidence="1">
    <location>
        <begin position="190"/>
        <end position="199"/>
    </location>
</feature>
<evidence type="ECO:0000313" key="3">
    <source>
        <dbReference type="Proteomes" id="UP000789342"/>
    </source>
</evidence>
<reference evidence="2" key="1">
    <citation type="submission" date="2021-06" db="EMBL/GenBank/DDBJ databases">
        <authorList>
            <person name="Kallberg Y."/>
            <person name="Tangrot J."/>
            <person name="Rosling A."/>
        </authorList>
    </citation>
    <scope>NUCLEOTIDE SEQUENCE</scope>
    <source>
        <strain evidence="2">CL551</strain>
    </source>
</reference>
<accession>A0A9N8V517</accession>
<dbReference type="AlphaFoldDB" id="A0A9N8V517"/>
<evidence type="ECO:0000256" key="1">
    <source>
        <dbReference type="SAM" id="MobiDB-lite"/>
    </source>
</evidence>
<proteinExistence type="predicted"/>
<comment type="caution">
    <text evidence="2">The sequence shown here is derived from an EMBL/GenBank/DDBJ whole genome shotgun (WGS) entry which is preliminary data.</text>
</comment>
<name>A0A9N8V517_9GLOM</name>
<dbReference type="Proteomes" id="UP000789342">
    <property type="component" value="Unassembled WGS sequence"/>
</dbReference>